<comment type="caution">
    <text evidence="2">The sequence shown here is derived from an EMBL/GenBank/DDBJ whole genome shotgun (WGS) entry which is preliminary data.</text>
</comment>
<gene>
    <name evidence="2" type="ORF">HNQ60_004718</name>
</gene>
<dbReference type="Proteomes" id="UP000588068">
    <property type="component" value="Unassembled WGS sequence"/>
</dbReference>
<sequence>MWSRILVVLLMACRGIGASAQETPAAREASQTSAGDGIRGVWRVTEFASRIPGAQWESRGAPYLSQYIFTEKHYSYLYVPGPNPRKRFAGDPNKPTDAEKVEAYNSLVAATGTYSLSGQTLTLRALVHKNPNEMGEVRLTYTVDLDGDTLQLVIANPPFMPDREWRTVLTRVE</sequence>
<evidence type="ECO:0000256" key="1">
    <source>
        <dbReference type="SAM" id="SignalP"/>
    </source>
</evidence>
<keyword evidence="1" id="KW-0732">Signal</keyword>
<reference evidence="2 3" key="1">
    <citation type="submission" date="2020-08" db="EMBL/GenBank/DDBJ databases">
        <title>Genomic Encyclopedia of Type Strains, Phase IV (KMG-IV): sequencing the most valuable type-strain genomes for metagenomic binning, comparative biology and taxonomic classification.</title>
        <authorList>
            <person name="Goeker M."/>
        </authorList>
    </citation>
    <scope>NUCLEOTIDE SEQUENCE [LARGE SCALE GENOMIC DNA]</scope>
    <source>
        <strain evidence="2 3">DSM 26723</strain>
    </source>
</reference>
<proteinExistence type="predicted"/>
<evidence type="ECO:0008006" key="4">
    <source>
        <dbReference type="Google" id="ProtNLM"/>
    </source>
</evidence>
<protein>
    <recommendedName>
        <fullName evidence="4">Lipocalin-like domain-containing protein</fullName>
    </recommendedName>
</protein>
<dbReference type="EMBL" id="JACHHZ010000006">
    <property type="protein sequence ID" value="MBB6095827.1"/>
    <property type="molecule type" value="Genomic_DNA"/>
</dbReference>
<feature type="signal peptide" evidence="1">
    <location>
        <begin position="1"/>
        <end position="20"/>
    </location>
</feature>
<dbReference type="AlphaFoldDB" id="A0A841HRF4"/>
<evidence type="ECO:0000313" key="3">
    <source>
        <dbReference type="Proteomes" id="UP000588068"/>
    </source>
</evidence>
<keyword evidence="3" id="KW-1185">Reference proteome</keyword>
<evidence type="ECO:0000313" key="2">
    <source>
        <dbReference type="EMBL" id="MBB6095827.1"/>
    </source>
</evidence>
<accession>A0A841HRF4</accession>
<organism evidence="2 3">
    <name type="scientific">Povalibacter uvarum</name>
    <dbReference type="NCBI Taxonomy" id="732238"/>
    <lineage>
        <taxon>Bacteria</taxon>
        <taxon>Pseudomonadati</taxon>
        <taxon>Pseudomonadota</taxon>
        <taxon>Gammaproteobacteria</taxon>
        <taxon>Steroidobacterales</taxon>
        <taxon>Steroidobacteraceae</taxon>
        <taxon>Povalibacter</taxon>
    </lineage>
</organism>
<feature type="chain" id="PRO_5033024218" description="Lipocalin-like domain-containing protein" evidence="1">
    <location>
        <begin position="21"/>
        <end position="173"/>
    </location>
</feature>
<name>A0A841HRF4_9GAMM</name>
<dbReference type="RefSeq" id="WP_184335214.1">
    <property type="nucleotide sequence ID" value="NZ_JACHHZ010000006.1"/>
</dbReference>